<comment type="caution">
    <text evidence="3">The sequence shown here is derived from an EMBL/GenBank/DDBJ whole genome shotgun (WGS) entry which is preliminary data.</text>
</comment>
<keyword evidence="3" id="KW-0808">Transferase</keyword>
<dbReference type="Proteomes" id="UP001154420">
    <property type="component" value="Unassembled WGS sequence"/>
</dbReference>
<dbReference type="Pfam" id="PF01757">
    <property type="entry name" value="Acyl_transf_3"/>
    <property type="match status" value="1"/>
</dbReference>
<evidence type="ECO:0000259" key="2">
    <source>
        <dbReference type="Pfam" id="PF01757"/>
    </source>
</evidence>
<feature type="domain" description="Acyltransferase 3" evidence="2">
    <location>
        <begin position="17"/>
        <end position="331"/>
    </location>
</feature>
<feature type="transmembrane region" description="Helical" evidence="1">
    <location>
        <begin position="21"/>
        <end position="45"/>
    </location>
</feature>
<sequence length="368" mass="42187">MTNENNIDLNKGMLEHNYGIDALRILSMFMVVVAHILGPGGVLAAAEPRSIQYEAAWFLEIAAYCSVNCYALISGYVGIYAKYKYQNIVMLWLRVVFYTLSITLLFSILIPDAVLLKDWIKAVFPITRGYYWYFTAYFALFFFIPILNMAISKMTKNQHRAVTITLISVFSFWPTLFHKDVFGTSSNAWWLIILYIIGSYIRKYGLFQKSNALTMFLGYITVTALTWLSKFIIESQSLAFLNFIDQNYLFNNTSITMLMSGVFLLITFERIHIGHTVTKIIQCFSPAAFSVYLIHANPFVWNYLIKGRFSFQAKLPVLLGILTTLLIAALIFISCSFIDLIRSGIFKALKLQKFIGAAEDRYCKNLWS</sequence>
<name>A0A9X5GPZ2_9FIRM</name>
<evidence type="ECO:0000313" key="4">
    <source>
        <dbReference type="Proteomes" id="UP001154420"/>
    </source>
</evidence>
<organism evidence="3 4">
    <name type="scientific">Parablautia muri</name>
    <dbReference type="NCBI Taxonomy" id="2320879"/>
    <lineage>
        <taxon>Bacteria</taxon>
        <taxon>Bacillati</taxon>
        <taxon>Bacillota</taxon>
        <taxon>Clostridia</taxon>
        <taxon>Lachnospirales</taxon>
        <taxon>Lachnospiraceae</taxon>
        <taxon>Parablautia</taxon>
    </lineage>
</organism>
<keyword evidence="1" id="KW-0472">Membrane</keyword>
<accession>A0A9X5GPZ2</accession>
<dbReference type="EMBL" id="QZDT01000001">
    <property type="protein sequence ID" value="NBJ91253.1"/>
    <property type="molecule type" value="Genomic_DNA"/>
</dbReference>
<feature type="transmembrane region" description="Helical" evidence="1">
    <location>
        <begin position="130"/>
        <end position="147"/>
    </location>
</feature>
<proteinExistence type="predicted"/>
<protein>
    <submittedName>
        <fullName evidence="3">Acyltransferase</fullName>
    </submittedName>
</protein>
<gene>
    <name evidence="3" type="ORF">D5281_01310</name>
</gene>
<keyword evidence="1" id="KW-0812">Transmembrane</keyword>
<keyword evidence="1" id="KW-1133">Transmembrane helix</keyword>
<dbReference type="RefSeq" id="WP_160558330.1">
    <property type="nucleotide sequence ID" value="NZ_QZDT01000001.1"/>
</dbReference>
<dbReference type="OrthoDB" id="9816377at2"/>
<feature type="transmembrane region" description="Helical" evidence="1">
    <location>
        <begin position="159"/>
        <end position="176"/>
    </location>
</feature>
<dbReference type="InterPro" id="IPR002656">
    <property type="entry name" value="Acyl_transf_3_dom"/>
</dbReference>
<feature type="transmembrane region" description="Helical" evidence="1">
    <location>
        <begin position="280"/>
        <end position="305"/>
    </location>
</feature>
<reference evidence="3" key="1">
    <citation type="submission" date="2018-09" db="EMBL/GenBank/DDBJ databases">
        <title>Murine metabolic-syndrome-specific gut microbial biobank.</title>
        <authorList>
            <person name="Liu C."/>
        </authorList>
    </citation>
    <scope>NUCLEOTIDE SEQUENCE</scope>
    <source>
        <strain evidence="3">D42-62</strain>
    </source>
</reference>
<dbReference type="AlphaFoldDB" id="A0A9X5GPZ2"/>
<keyword evidence="4" id="KW-1185">Reference proteome</keyword>
<feature type="transmembrane region" description="Helical" evidence="1">
    <location>
        <begin position="57"/>
        <end position="79"/>
    </location>
</feature>
<keyword evidence="3" id="KW-0012">Acyltransferase</keyword>
<evidence type="ECO:0000256" key="1">
    <source>
        <dbReference type="SAM" id="Phobius"/>
    </source>
</evidence>
<feature type="transmembrane region" description="Helical" evidence="1">
    <location>
        <begin position="317"/>
        <end position="341"/>
    </location>
</feature>
<feature type="transmembrane region" description="Helical" evidence="1">
    <location>
        <begin position="248"/>
        <end position="268"/>
    </location>
</feature>
<feature type="transmembrane region" description="Helical" evidence="1">
    <location>
        <begin position="91"/>
        <end position="110"/>
    </location>
</feature>
<evidence type="ECO:0000313" key="3">
    <source>
        <dbReference type="EMBL" id="NBJ91253.1"/>
    </source>
</evidence>
<feature type="transmembrane region" description="Helical" evidence="1">
    <location>
        <begin position="213"/>
        <end position="233"/>
    </location>
</feature>
<feature type="transmembrane region" description="Helical" evidence="1">
    <location>
        <begin position="182"/>
        <end position="201"/>
    </location>
</feature>
<dbReference type="GO" id="GO:0016747">
    <property type="term" value="F:acyltransferase activity, transferring groups other than amino-acyl groups"/>
    <property type="evidence" value="ECO:0007669"/>
    <property type="project" value="InterPro"/>
</dbReference>